<keyword evidence="2" id="KW-0436">Ligase</keyword>
<feature type="domain" description="ATP-grasp" evidence="7">
    <location>
        <begin position="151"/>
        <end position="349"/>
    </location>
</feature>
<dbReference type="GO" id="GO:0046872">
    <property type="term" value="F:metal ion binding"/>
    <property type="evidence" value="ECO:0007669"/>
    <property type="project" value="InterPro"/>
</dbReference>
<dbReference type="AlphaFoldDB" id="A0A0D2IJ59"/>
<dbReference type="Pfam" id="PF02786">
    <property type="entry name" value="CPSase_L_D2"/>
    <property type="match status" value="1"/>
</dbReference>
<keyword evidence="10" id="KW-1185">Reference proteome</keyword>
<dbReference type="PROSITE" id="PS50975">
    <property type="entry name" value="ATP_GRASP"/>
    <property type="match status" value="1"/>
</dbReference>
<dbReference type="Gene3D" id="2.40.50.100">
    <property type="match status" value="1"/>
</dbReference>
<dbReference type="SUPFAM" id="SSF51230">
    <property type="entry name" value="Single hybrid motif"/>
    <property type="match status" value="1"/>
</dbReference>
<dbReference type="PANTHER" id="PTHR18866:SF127">
    <property type="match status" value="1"/>
</dbReference>
<proteinExistence type="predicted"/>
<organism evidence="9 10">
    <name type="scientific">Fonsecaea multimorphosa CBS 102226</name>
    <dbReference type="NCBI Taxonomy" id="1442371"/>
    <lineage>
        <taxon>Eukaryota</taxon>
        <taxon>Fungi</taxon>
        <taxon>Dikarya</taxon>
        <taxon>Ascomycota</taxon>
        <taxon>Pezizomycotina</taxon>
        <taxon>Eurotiomycetes</taxon>
        <taxon>Chaetothyriomycetidae</taxon>
        <taxon>Chaetothyriales</taxon>
        <taxon>Herpotrichiellaceae</taxon>
        <taxon>Fonsecaea</taxon>
    </lineage>
</organism>
<dbReference type="PROSITE" id="PS50979">
    <property type="entry name" value="BC"/>
    <property type="match status" value="1"/>
</dbReference>
<evidence type="ECO:0000259" key="7">
    <source>
        <dbReference type="PROSITE" id="PS50975"/>
    </source>
</evidence>
<dbReference type="SUPFAM" id="SSF56059">
    <property type="entry name" value="Glutathione synthetase ATP-binding domain-like"/>
    <property type="match status" value="1"/>
</dbReference>
<dbReference type="InterPro" id="IPR005481">
    <property type="entry name" value="BC-like_N"/>
</dbReference>
<dbReference type="Proteomes" id="UP000053411">
    <property type="component" value="Unassembled WGS sequence"/>
</dbReference>
<evidence type="ECO:0000256" key="3">
    <source>
        <dbReference type="ARBA" id="ARBA00022741"/>
    </source>
</evidence>
<evidence type="ECO:0000256" key="4">
    <source>
        <dbReference type="ARBA" id="ARBA00022840"/>
    </source>
</evidence>
<evidence type="ECO:0000256" key="5">
    <source>
        <dbReference type="ARBA" id="ARBA00023267"/>
    </source>
</evidence>
<reference evidence="9 10" key="1">
    <citation type="submission" date="2015-01" db="EMBL/GenBank/DDBJ databases">
        <title>The Genome Sequence of Fonsecaea multimorphosa CBS 102226.</title>
        <authorList>
            <consortium name="The Broad Institute Genomics Platform"/>
            <person name="Cuomo C."/>
            <person name="de Hoog S."/>
            <person name="Gorbushina A."/>
            <person name="Stielow B."/>
            <person name="Teixiera M."/>
            <person name="Abouelleil A."/>
            <person name="Chapman S.B."/>
            <person name="Priest M."/>
            <person name="Young S.K."/>
            <person name="Wortman J."/>
            <person name="Nusbaum C."/>
            <person name="Birren B."/>
        </authorList>
    </citation>
    <scope>NUCLEOTIDE SEQUENCE [LARGE SCALE GENOMIC DNA]</scope>
    <source>
        <strain evidence="9 10">CBS 102226</strain>
    </source>
</reference>
<evidence type="ECO:0000256" key="6">
    <source>
        <dbReference type="PROSITE-ProRule" id="PRU00409"/>
    </source>
</evidence>
<keyword evidence="4 6" id="KW-0067">ATP-binding</keyword>
<dbReference type="Pfam" id="PF00364">
    <property type="entry name" value="Biotin_lipoyl"/>
    <property type="match status" value="1"/>
</dbReference>
<dbReference type="VEuPathDB" id="FungiDB:Z520_07195"/>
<dbReference type="PANTHER" id="PTHR18866">
    <property type="entry name" value="CARBOXYLASE:PYRUVATE/ACETYL-COA/PROPIONYL-COA CARBOXYLASE"/>
    <property type="match status" value="1"/>
</dbReference>
<dbReference type="EMBL" id="KN848075">
    <property type="protein sequence ID" value="KIX97081.1"/>
    <property type="molecule type" value="Genomic_DNA"/>
</dbReference>
<dbReference type="SMART" id="SM00878">
    <property type="entry name" value="Biotin_carb_C"/>
    <property type="match status" value="1"/>
</dbReference>
<dbReference type="InterPro" id="IPR005482">
    <property type="entry name" value="Biotin_COase_C"/>
</dbReference>
<dbReference type="SUPFAM" id="SSF51246">
    <property type="entry name" value="Rudiment single hybrid motif"/>
    <property type="match status" value="1"/>
</dbReference>
<sequence length="819" mass="90876">MSTSQNPPPETAGPNLYLAKPRTDKERHIRRLLVANRGEIACRVVKTAQTLGIACIVIYTEEDRDSLHATAGQEAVCLGHISHGRQNPYQDKDLLVQTALDVRADAVHPGYGYLSENADFARAIVAAGLIFVGPSPESILALGDKREAKKFLSMHVPGVPLIPGYNGSSQDEAVLAAEADRIGYPILIKAAAGGGGRGMRIVHHAEDLHEELNRAQSEALHSFGSPDCLLEKYIENGKHIEIQIVGDASGDILSLYERECSIQRRHQKVIEEAPSLWLLDTVRGQMAETARLIAKSMAYENAGTVEFMVDIRTGAFYFLEVNTRIQVEHPVTEMITGVDIVALQLYVASGGLWMEDEILKHGIKSTFGHAIECRLCAEDPAQDFLPDSGLILRWTPGTVFLDLSERQGVRFETALQTGAKISVFFDSMIAKIVVWATTRQEAISKMLAVLKHTVCIGVKTNQHFLQRCLLQPDFANGVYSTQFISGQEQALLHFVLPEPFLDHAMGASIVPTILSRSVTTKGRYRPFSNVRTGFRNQIYDQSNRITDIVSVQNRSTTSIDNPSLWFHINWLQRDNSADVDLYNIQPFSTTATTLEAKTSHRDGESNSAPLIRHFHQIFANMPGCQDSESPRTRTVRVIQSSHHHAAGNITTGSKSPSKLEWAIADLVVENDNRRQSYYIATNPLSRTPLDKERPHRVWCHIPALGTNIMLEQYSKLSFAESHRKYFRNGDAPHSDPERTYKALMPCKVLKVLKQNGEAVKAGDVLLVIESMKMEMKVSAMTDGLFQCALGTGDAVEEESVLCQVLQEQSLNQRGTCCEN</sequence>
<dbReference type="PROSITE" id="PS00867">
    <property type="entry name" value="CPSASE_2"/>
    <property type="match status" value="1"/>
</dbReference>
<dbReference type="InterPro" id="IPR011764">
    <property type="entry name" value="Biotin_carboxylation_dom"/>
</dbReference>
<keyword evidence="5" id="KW-0092">Biotin</keyword>
<dbReference type="CDD" id="cd06850">
    <property type="entry name" value="biotinyl_domain"/>
    <property type="match status" value="1"/>
</dbReference>
<dbReference type="InterPro" id="IPR011761">
    <property type="entry name" value="ATP-grasp"/>
</dbReference>
<evidence type="ECO:0000313" key="9">
    <source>
        <dbReference type="EMBL" id="KIX97081.1"/>
    </source>
</evidence>
<accession>A0A0D2IJ59</accession>
<dbReference type="InterPro" id="IPR005479">
    <property type="entry name" value="CPAse_ATP-bd"/>
</dbReference>
<gene>
    <name evidence="9" type="ORF">Z520_07195</name>
</gene>
<dbReference type="InterPro" id="IPR016185">
    <property type="entry name" value="PreATP-grasp_dom_sf"/>
</dbReference>
<evidence type="ECO:0000256" key="2">
    <source>
        <dbReference type="ARBA" id="ARBA00022598"/>
    </source>
</evidence>
<dbReference type="InterPro" id="IPR050856">
    <property type="entry name" value="Biotin_carboxylase_complex"/>
</dbReference>
<protein>
    <submittedName>
        <fullName evidence="9">Uncharacterized protein</fullName>
    </submittedName>
</protein>
<dbReference type="Gene3D" id="3.30.470.20">
    <property type="entry name" value="ATP-grasp fold, B domain"/>
    <property type="match status" value="1"/>
</dbReference>
<dbReference type="PROSITE" id="PS00866">
    <property type="entry name" value="CPSASE_1"/>
    <property type="match status" value="1"/>
</dbReference>
<dbReference type="InterPro" id="IPR011054">
    <property type="entry name" value="Rudment_hybrid_motif"/>
</dbReference>
<dbReference type="OrthoDB" id="196847at2759"/>
<feature type="domain" description="Biotin carboxylation" evidence="8">
    <location>
        <begin position="28"/>
        <end position="489"/>
    </location>
</feature>
<name>A0A0D2IJ59_9EURO</name>
<dbReference type="InterPro" id="IPR011053">
    <property type="entry name" value="Single_hybrid_motif"/>
</dbReference>
<evidence type="ECO:0000256" key="1">
    <source>
        <dbReference type="ARBA" id="ARBA00001953"/>
    </source>
</evidence>
<dbReference type="Pfam" id="PF02785">
    <property type="entry name" value="Biotin_carb_C"/>
    <property type="match status" value="1"/>
</dbReference>
<keyword evidence="3 6" id="KW-0547">Nucleotide-binding</keyword>
<evidence type="ECO:0000259" key="8">
    <source>
        <dbReference type="PROSITE" id="PS50979"/>
    </source>
</evidence>
<evidence type="ECO:0000313" key="10">
    <source>
        <dbReference type="Proteomes" id="UP000053411"/>
    </source>
</evidence>
<dbReference type="GO" id="GO:0005524">
    <property type="term" value="F:ATP binding"/>
    <property type="evidence" value="ECO:0007669"/>
    <property type="project" value="UniProtKB-UniRule"/>
</dbReference>
<dbReference type="RefSeq" id="XP_016631204.1">
    <property type="nucleotide sequence ID" value="XM_016777694.1"/>
</dbReference>
<dbReference type="STRING" id="1442371.A0A0D2IJ59"/>
<dbReference type="SUPFAM" id="SSF52440">
    <property type="entry name" value="PreATP-grasp domain"/>
    <property type="match status" value="1"/>
</dbReference>
<comment type="cofactor">
    <cofactor evidence="1">
        <name>biotin</name>
        <dbReference type="ChEBI" id="CHEBI:57586"/>
    </cofactor>
</comment>
<dbReference type="InterPro" id="IPR000089">
    <property type="entry name" value="Biotin_lipoyl"/>
</dbReference>
<dbReference type="FunFam" id="3.30.1490.20:FF:000003">
    <property type="entry name" value="acetyl-CoA carboxylase isoform X1"/>
    <property type="match status" value="1"/>
</dbReference>
<dbReference type="Pfam" id="PF00289">
    <property type="entry name" value="Biotin_carb_N"/>
    <property type="match status" value="1"/>
</dbReference>
<dbReference type="GeneID" id="27712941"/>
<dbReference type="GO" id="GO:0016874">
    <property type="term" value="F:ligase activity"/>
    <property type="evidence" value="ECO:0007669"/>
    <property type="project" value="UniProtKB-KW"/>
</dbReference>